<dbReference type="SUPFAM" id="SSF47819">
    <property type="entry name" value="HRDC-like"/>
    <property type="match status" value="1"/>
</dbReference>
<reference evidence="11 12" key="1">
    <citation type="journal article" date="2020" name="bioRxiv">
        <title>Whole genome comparisons of ergot fungi reveals the divergence and evolution of species within the genus Claviceps are the result of varying mechanisms driving genome evolution and host range expansion.</title>
        <authorList>
            <person name="Wyka S.A."/>
            <person name="Mondo S.J."/>
            <person name="Liu M."/>
            <person name="Dettman J."/>
            <person name="Nalam V."/>
            <person name="Broders K.D."/>
        </authorList>
    </citation>
    <scope>NUCLEOTIDE SEQUENCE [LARGE SCALE GENOMIC DNA]</scope>
    <source>
        <strain evidence="11 12">CCC 1485</strain>
    </source>
</reference>
<feature type="compositionally biased region" description="Acidic residues" evidence="9">
    <location>
        <begin position="737"/>
        <end position="754"/>
    </location>
</feature>
<dbReference type="EMBL" id="SRPO01000009">
    <property type="protein sequence ID" value="KAG5949076.1"/>
    <property type="molecule type" value="Genomic_DNA"/>
</dbReference>
<dbReference type="GO" id="GO:0071036">
    <property type="term" value="P:nuclear polyadenylation-dependent snoRNA catabolic process"/>
    <property type="evidence" value="ECO:0007669"/>
    <property type="project" value="TreeGrafter"/>
</dbReference>
<keyword evidence="4" id="KW-0378">Hydrolase</keyword>
<feature type="region of interest" description="Disordered" evidence="9">
    <location>
        <begin position="802"/>
        <end position="846"/>
    </location>
</feature>
<dbReference type="GO" id="GO:0005730">
    <property type="term" value="C:nucleolus"/>
    <property type="evidence" value="ECO:0007669"/>
    <property type="project" value="TreeGrafter"/>
</dbReference>
<comment type="caution">
    <text evidence="11">The sequence shown here is derived from an EMBL/GenBank/DDBJ whole genome shotgun (WGS) entry which is preliminary data.</text>
</comment>
<dbReference type="InterPro" id="IPR036397">
    <property type="entry name" value="RNaseH_sf"/>
</dbReference>
<dbReference type="InterPro" id="IPR010997">
    <property type="entry name" value="HRDC-like_sf"/>
</dbReference>
<dbReference type="GO" id="GO:0003727">
    <property type="term" value="F:single-stranded RNA binding"/>
    <property type="evidence" value="ECO:0007669"/>
    <property type="project" value="TreeGrafter"/>
</dbReference>
<evidence type="ECO:0000256" key="3">
    <source>
        <dbReference type="ARBA" id="ARBA00022722"/>
    </source>
</evidence>
<evidence type="ECO:0000256" key="1">
    <source>
        <dbReference type="ARBA" id="ARBA00004123"/>
    </source>
</evidence>
<dbReference type="OrthoDB" id="2250022at2759"/>
<dbReference type="GO" id="GO:0000166">
    <property type="term" value="F:nucleotide binding"/>
    <property type="evidence" value="ECO:0007669"/>
    <property type="project" value="InterPro"/>
</dbReference>
<dbReference type="Pfam" id="PF01612">
    <property type="entry name" value="DNA_pol_A_exo1"/>
    <property type="match status" value="1"/>
</dbReference>
<dbReference type="GO" id="GO:0000467">
    <property type="term" value="P:exonucleolytic trimming to generate mature 3'-end of 5.8S rRNA from tricistronic rRNA transcript (SSU-rRNA, 5.8S rRNA, LSU-rRNA)"/>
    <property type="evidence" value="ECO:0007669"/>
    <property type="project" value="InterPro"/>
</dbReference>
<name>A0A9P7MJ16_9HYPO</name>
<dbReference type="Pfam" id="PF00570">
    <property type="entry name" value="HRDC"/>
    <property type="match status" value="1"/>
</dbReference>
<evidence type="ECO:0000256" key="2">
    <source>
        <dbReference type="ARBA" id="ARBA00022552"/>
    </source>
</evidence>
<keyword evidence="2" id="KW-0698">rRNA processing</keyword>
<feature type="domain" description="HRDC" evidence="10">
    <location>
        <begin position="459"/>
        <end position="539"/>
    </location>
</feature>
<evidence type="ECO:0000256" key="4">
    <source>
        <dbReference type="ARBA" id="ARBA00022801"/>
    </source>
</evidence>
<dbReference type="GO" id="GO:0000175">
    <property type="term" value="F:3'-5'-RNA exonuclease activity"/>
    <property type="evidence" value="ECO:0007669"/>
    <property type="project" value="InterPro"/>
</dbReference>
<dbReference type="PANTHER" id="PTHR12124:SF47">
    <property type="entry name" value="EXOSOME COMPONENT 10"/>
    <property type="match status" value="1"/>
</dbReference>
<dbReference type="GO" id="GO:0071040">
    <property type="term" value="P:nuclear polyadenylation-dependent antisense transcript catabolic process"/>
    <property type="evidence" value="ECO:0007669"/>
    <property type="project" value="TreeGrafter"/>
</dbReference>
<feature type="compositionally biased region" description="Basic residues" evidence="9">
    <location>
        <begin position="759"/>
        <end position="774"/>
    </location>
</feature>
<dbReference type="InterPro" id="IPR012337">
    <property type="entry name" value="RNaseH-like_sf"/>
</dbReference>
<comment type="similarity">
    <text evidence="8">Belongs to the exosome component 10/RRP6 family.</text>
</comment>
<dbReference type="InterPro" id="IPR049559">
    <property type="entry name" value="Rrp6p-like_exo"/>
</dbReference>
<keyword evidence="6" id="KW-0269">Exonuclease</keyword>
<dbReference type="PANTHER" id="PTHR12124">
    <property type="entry name" value="POLYMYOSITIS/SCLERODERMA AUTOANTIGEN-RELATED"/>
    <property type="match status" value="1"/>
</dbReference>
<dbReference type="InterPro" id="IPR045092">
    <property type="entry name" value="Rrp6-like"/>
</dbReference>
<dbReference type="Gene3D" id="1.10.150.80">
    <property type="entry name" value="HRDC domain"/>
    <property type="match status" value="1"/>
</dbReference>
<dbReference type="AlphaFoldDB" id="A0A9P7MJ16"/>
<dbReference type="SMART" id="SM00474">
    <property type="entry name" value="35EXOc"/>
    <property type="match status" value="1"/>
</dbReference>
<feature type="compositionally biased region" description="Basic and acidic residues" evidence="9">
    <location>
        <begin position="837"/>
        <end position="846"/>
    </location>
</feature>
<sequence>MAREGDHSEAMETPLDFKDLQERIQKSLVSAVKNVNRIAAEDLSFQRTVNPDVAEHIDEKAARVLDLSAQLLGSAAKACGVKTPTLEDAEDIDMSWQAIVDVVDSVLEKADTALDEYTGLIKRREPPSADSAPKSKRTKSTAKVIRNANITKPQLLFERKPDNFPSGPWKPILTSKPHAKVPLEESLVTFNDQENLPHYKHPYETEISQTKYPRRAFEKRDPIPSQEAESTQAIWVDTLEGVKTMLQELKKAKEIAVDLEHHDFRTYTGLVCLMQVSTRDKDWIVDTLQPWRHELQILNEVFADPHIIKVFHGAYMDMVWLQRDLGLYINGLFDTYFACDILNYPGKSLAFLLSKFVDFDADKQYQLADWRIRPIPEEMLYYARSDTHYLLYIYDRVRNELVDRSDRSDPETDLINSALERSRELSLSRYDHPDYSEATGEGSRGWYNHIMRQGHLALNSEQFAVFRALWRWRDDTARKEDESPNFVLGASNVFEIARVNPPDAKALHSLLPLTAPLARARLTDIWSRLQDEKARGGPSLLQFFMSLSPDAQMKKSSVKPLIEKSPLPLSEGAEVSIDRMPTSTLFGNMPLSSRWEEPKNVSTNLEESIPFPWQRFVENFAVVAEAPGEQDKDSIMQDAQPIAESSAKSEEVPLDLDEEFTLRRGRKRKSESDPDEDATSSSGDDDDDDEQQKDAPARSSDIPAADTNGVIAIEERVEKKSKKQRKLERRQRREEAQEAQEAQEEEEEEEEDERGLERYKKRQAKMTRKAKKQKQMTQEVDDQKKYQAVPFDYSTAATVMHAGKNKTQAREPKKVFDPYSKTADDGIKGARKMPPVRGERSATFKK</sequence>
<dbReference type="InterPro" id="IPR002562">
    <property type="entry name" value="3'-5'_exonuclease_dom"/>
</dbReference>
<dbReference type="InterPro" id="IPR012588">
    <property type="entry name" value="Exosome-assoc_fac_Rrp6_N"/>
</dbReference>
<organism evidence="11 12">
    <name type="scientific">Claviceps pazoutovae</name>
    <dbReference type="NCBI Taxonomy" id="1649127"/>
    <lineage>
        <taxon>Eukaryota</taxon>
        <taxon>Fungi</taxon>
        <taxon>Dikarya</taxon>
        <taxon>Ascomycota</taxon>
        <taxon>Pezizomycotina</taxon>
        <taxon>Sordariomycetes</taxon>
        <taxon>Hypocreomycetidae</taxon>
        <taxon>Hypocreales</taxon>
        <taxon>Clavicipitaceae</taxon>
        <taxon>Claviceps</taxon>
    </lineage>
</organism>
<feature type="region of interest" description="Disordered" evidence="9">
    <location>
        <begin position="628"/>
        <end position="782"/>
    </location>
</feature>
<evidence type="ECO:0000256" key="6">
    <source>
        <dbReference type="ARBA" id="ARBA00022839"/>
    </source>
</evidence>
<evidence type="ECO:0000256" key="5">
    <source>
        <dbReference type="ARBA" id="ARBA00022835"/>
    </source>
</evidence>
<dbReference type="PROSITE" id="PS50967">
    <property type="entry name" value="HRDC"/>
    <property type="match status" value="1"/>
</dbReference>
<proteinExistence type="inferred from homology"/>
<comment type="subcellular location">
    <subcellularLocation>
        <location evidence="1">Nucleus</location>
    </subcellularLocation>
</comment>
<dbReference type="GO" id="GO:0000176">
    <property type="term" value="C:nuclear exosome (RNase complex)"/>
    <property type="evidence" value="ECO:0007669"/>
    <property type="project" value="InterPro"/>
</dbReference>
<dbReference type="SMART" id="SM00341">
    <property type="entry name" value="HRDC"/>
    <property type="match status" value="1"/>
</dbReference>
<dbReference type="GO" id="GO:0071051">
    <property type="term" value="P:poly(A)-dependent snoRNA 3'-end processing"/>
    <property type="evidence" value="ECO:0007669"/>
    <property type="project" value="TreeGrafter"/>
</dbReference>
<dbReference type="Gene3D" id="3.30.420.10">
    <property type="entry name" value="Ribonuclease H-like superfamily/Ribonuclease H"/>
    <property type="match status" value="1"/>
</dbReference>
<dbReference type="InterPro" id="IPR044876">
    <property type="entry name" value="HRDC_dom_sf"/>
</dbReference>
<dbReference type="GO" id="GO:0071044">
    <property type="term" value="P:histone mRNA catabolic process"/>
    <property type="evidence" value="ECO:0007669"/>
    <property type="project" value="TreeGrafter"/>
</dbReference>
<keyword evidence="5" id="KW-0271">Exosome</keyword>
<dbReference type="GO" id="GO:0071037">
    <property type="term" value="P:nuclear polyadenylation-dependent snRNA catabolic process"/>
    <property type="evidence" value="ECO:0007669"/>
    <property type="project" value="TreeGrafter"/>
</dbReference>
<dbReference type="Proteomes" id="UP000706124">
    <property type="component" value="Unassembled WGS sequence"/>
</dbReference>
<dbReference type="GO" id="GO:0071039">
    <property type="term" value="P:nuclear polyadenylation-dependent CUT catabolic process"/>
    <property type="evidence" value="ECO:0007669"/>
    <property type="project" value="TreeGrafter"/>
</dbReference>
<evidence type="ECO:0000259" key="10">
    <source>
        <dbReference type="PROSITE" id="PS50967"/>
    </source>
</evidence>
<evidence type="ECO:0000256" key="9">
    <source>
        <dbReference type="SAM" id="MobiDB-lite"/>
    </source>
</evidence>
<keyword evidence="3" id="KW-0540">Nuclease</keyword>
<gene>
    <name evidence="11" type="ORF">E4U60_007678</name>
</gene>
<dbReference type="FunFam" id="3.30.420.10:FF:000059">
    <property type="entry name" value="Exosome complex exonuclease Rrp6"/>
    <property type="match status" value="1"/>
</dbReference>
<keyword evidence="12" id="KW-1185">Reference proteome</keyword>
<dbReference type="GO" id="GO:0071038">
    <property type="term" value="P:TRAMP-dependent tRNA surveillance pathway"/>
    <property type="evidence" value="ECO:0007669"/>
    <property type="project" value="TreeGrafter"/>
</dbReference>
<dbReference type="CDD" id="cd06147">
    <property type="entry name" value="Rrp6p_like_exo"/>
    <property type="match status" value="1"/>
</dbReference>
<feature type="compositionally biased region" description="Basic and acidic residues" evidence="9">
    <location>
        <begin position="808"/>
        <end position="828"/>
    </location>
</feature>
<evidence type="ECO:0000313" key="11">
    <source>
        <dbReference type="EMBL" id="KAG5949076.1"/>
    </source>
</evidence>
<keyword evidence="7" id="KW-0539">Nucleus</keyword>
<feature type="compositionally biased region" description="Basic residues" evidence="9">
    <location>
        <begin position="719"/>
        <end position="730"/>
    </location>
</feature>
<dbReference type="SUPFAM" id="SSF53098">
    <property type="entry name" value="Ribonuclease H-like"/>
    <property type="match status" value="1"/>
</dbReference>
<protein>
    <recommendedName>
        <fullName evidence="10">HRDC domain-containing protein</fullName>
    </recommendedName>
</protein>
<evidence type="ECO:0000256" key="7">
    <source>
        <dbReference type="ARBA" id="ARBA00023242"/>
    </source>
</evidence>
<accession>A0A9P7MJ16</accession>
<dbReference type="GO" id="GO:0071035">
    <property type="term" value="P:nuclear polyadenylation-dependent rRNA catabolic process"/>
    <property type="evidence" value="ECO:0007669"/>
    <property type="project" value="TreeGrafter"/>
</dbReference>
<dbReference type="InterPro" id="IPR002121">
    <property type="entry name" value="HRDC_dom"/>
</dbReference>
<evidence type="ECO:0000313" key="12">
    <source>
        <dbReference type="Proteomes" id="UP000706124"/>
    </source>
</evidence>
<dbReference type="Pfam" id="PF08066">
    <property type="entry name" value="PMC2NT"/>
    <property type="match status" value="1"/>
</dbReference>
<evidence type="ECO:0000256" key="8">
    <source>
        <dbReference type="ARBA" id="ARBA00043957"/>
    </source>
</evidence>
<feature type="compositionally biased region" description="Acidic residues" evidence="9">
    <location>
        <begin position="673"/>
        <end position="691"/>
    </location>
</feature>